<dbReference type="Proteomes" id="UP000028488">
    <property type="component" value="Chromosome"/>
</dbReference>
<keyword evidence="1 2" id="KW-0238">DNA-binding</keyword>
<dbReference type="GO" id="GO:0003700">
    <property type="term" value="F:DNA-binding transcription factor activity"/>
    <property type="evidence" value="ECO:0007669"/>
    <property type="project" value="TreeGrafter"/>
</dbReference>
<dbReference type="AlphaFoldDB" id="A0A076EJ25"/>
<evidence type="ECO:0000256" key="3">
    <source>
        <dbReference type="SAM" id="MobiDB-lite"/>
    </source>
</evidence>
<evidence type="ECO:0000256" key="2">
    <source>
        <dbReference type="PROSITE-ProRule" id="PRU00335"/>
    </source>
</evidence>
<dbReference type="PANTHER" id="PTHR30055:SF209">
    <property type="entry name" value="POSSIBLE TRANSCRIPTIONAL REGULATORY PROTEIN (PROBABLY TETR-FAMILY)"/>
    <property type="match status" value="1"/>
</dbReference>
<gene>
    <name evidence="5" type="ORF">EP51_14100</name>
</gene>
<dbReference type="InterPro" id="IPR009057">
    <property type="entry name" value="Homeodomain-like_sf"/>
</dbReference>
<dbReference type="eggNOG" id="COG1309">
    <property type="taxonomic scope" value="Bacteria"/>
</dbReference>
<feature type="region of interest" description="Disordered" evidence="3">
    <location>
        <begin position="1"/>
        <end position="36"/>
    </location>
</feature>
<sequence>MVRMATAPVNANVGNSTSDGGRVYGGQERDQRTSERRGQLIEAGLDLLGSADGDHALTVRGVCKQAGLATRYFYESFTDRDALTVAVYDHVVDRIATSTLDAVSNAGPGERDIVRAGVRNIVREVAEDPRQGRLMFSVAQSSAVLAQRRLDSSRLFAGLVTKQTVGYYEVAESPRLDLAAHFMVGGLAQTLTAWLNGTVTLPEEELVDTCTELLLSMAIHTR</sequence>
<dbReference type="EMBL" id="CP008947">
    <property type="protein sequence ID" value="AII05691.1"/>
    <property type="molecule type" value="Genomic_DNA"/>
</dbReference>
<dbReference type="PROSITE" id="PS50977">
    <property type="entry name" value="HTH_TETR_2"/>
    <property type="match status" value="1"/>
</dbReference>
<reference evidence="5 6" key="1">
    <citation type="submission" date="2014-07" db="EMBL/GenBank/DDBJ databases">
        <title>Genome Sequence of Rhodococcus opacus Strain R7, a Biodegrader of Mono- and Polycyclic Aromatic Hydrocarbons.</title>
        <authorList>
            <person name="Di Gennaro P."/>
            <person name="Zampolli J."/>
            <person name="Presti I."/>
            <person name="Cappelletti M."/>
            <person name="D'Ursi P."/>
            <person name="Orro A."/>
            <person name="Mezzelani A."/>
            <person name="Milanesi L."/>
        </authorList>
    </citation>
    <scope>NUCLEOTIDE SEQUENCE [LARGE SCALE GENOMIC DNA]</scope>
    <source>
        <strain evidence="5 6">R7</strain>
    </source>
</reference>
<evidence type="ECO:0000313" key="6">
    <source>
        <dbReference type="Proteomes" id="UP000028488"/>
    </source>
</evidence>
<organism evidence="5 6">
    <name type="scientific">Rhodococcus opacus</name>
    <name type="common">Nocardia opaca</name>
    <dbReference type="NCBI Taxonomy" id="37919"/>
    <lineage>
        <taxon>Bacteria</taxon>
        <taxon>Bacillati</taxon>
        <taxon>Actinomycetota</taxon>
        <taxon>Actinomycetes</taxon>
        <taxon>Mycobacteriales</taxon>
        <taxon>Nocardiaceae</taxon>
        <taxon>Rhodococcus</taxon>
    </lineage>
</organism>
<feature type="domain" description="HTH tetR-type" evidence="4">
    <location>
        <begin position="34"/>
        <end position="95"/>
    </location>
</feature>
<dbReference type="InterPro" id="IPR050109">
    <property type="entry name" value="HTH-type_TetR-like_transc_reg"/>
</dbReference>
<dbReference type="InterPro" id="IPR001647">
    <property type="entry name" value="HTH_TetR"/>
</dbReference>
<dbReference type="RefSeq" id="WP_128639619.1">
    <property type="nucleotide sequence ID" value="NZ_CP008947.1"/>
</dbReference>
<protein>
    <submittedName>
        <fullName evidence="5">Transcriptional regulator</fullName>
    </submittedName>
</protein>
<name>A0A076EJ25_RHOOP</name>
<dbReference type="SUPFAM" id="SSF46689">
    <property type="entry name" value="Homeodomain-like"/>
    <property type="match status" value="1"/>
</dbReference>
<feature type="compositionally biased region" description="Basic and acidic residues" evidence="3">
    <location>
        <begin position="27"/>
        <end position="36"/>
    </location>
</feature>
<dbReference type="GO" id="GO:0000976">
    <property type="term" value="F:transcription cis-regulatory region binding"/>
    <property type="evidence" value="ECO:0007669"/>
    <property type="project" value="TreeGrafter"/>
</dbReference>
<dbReference type="PANTHER" id="PTHR30055">
    <property type="entry name" value="HTH-TYPE TRANSCRIPTIONAL REGULATOR RUTR"/>
    <property type="match status" value="1"/>
</dbReference>
<feature type="DNA-binding region" description="H-T-H motif" evidence="2">
    <location>
        <begin position="58"/>
        <end position="77"/>
    </location>
</feature>
<evidence type="ECO:0000313" key="5">
    <source>
        <dbReference type="EMBL" id="AII05691.1"/>
    </source>
</evidence>
<evidence type="ECO:0000256" key="1">
    <source>
        <dbReference type="ARBA" id="ARBA00023125"/>
    </source>
</evidence>
<proteinExistence type="predicted"/>
<dbReference type="Gene3D" id="1.10.357.10">
    <property type="entry name" value="Tetracycline Repressor, domain 2"/>
    <property type="match status" value="1"/>
</dbReference>
<evidence type="ECO:0000259" key="4">
    <source>
        <dbReference type="PROSITE" id="PS50977"/>
    </source>
</evidence>
<accession>A0A076EJ25</accession>